<keyword evidence="3" id="KW-1185">Reference proteome</keyword>
<dbReference type="PROSITE" id="PS51257">
    <property type="entry name" value="PROKAR_LIPOPROTEIN"/>
    <property type="match status" value="1"/>
</dbReference>
<accession>A0ABT1MTN4</accession>
<evidence type="ECO:0000313" key="2">
    <source>
        <dbReference type="EMBL" id="MCQ0971678.1"/>
    </source>
</evidence>
<comment type="caution">
    <text evidence="2">The sequence shown here is derived from an EMBL/GenBank/DDBJ whole genome shotgun (WGS) entry which is preliminary data.</text>
</comment>
<proteinExistence type="predicted"/>
<dbReference type="RefSeq" id="WP_255330680.1">
    <property type="nucleotide sequence ID" value="NZ_JAKZEU010000005.1"/>
</dbReference>
<dbReference type="Gene3D" id="2.40.160.90">
    <property type="match status" value="1"/>
</dbReference>
<evidence type="ECO:0008006" key="4">
    <source>
        <dbReference type="Google" id="ProtNLM"/>
    </source>
</evidence>
<name>A0ABT1MTN4_9RHOB</name>
<dbReference type="InterPro" id="IPR011250">
    <property type="entry name" value="OMP/PagP_B-barrel"/>
</dbReference>
<organism evidence="2 3">
    <name type="scientific">Paracoccus albicereus</name>
    <dbReference type="NCBI Taxonomy" id="2922394"/>
    <lineage>
        <taxon>Bacteria</taxon>
        <taxon>Pseudomonadati</taxon>
        <taxon>Pseudomonadota</taxon>
        <taxon>Alphaproteobacteria</taxon>
        <taxon>Rhodobacterales</taxon>
        <taxon>Paracoccaceae</taxon>
        <taxon>Paracoccus</taxon>
    </lineage>
</organism>
<dbReference type="EMBL" id="JAKZEU010000005">
    <property type="protein sequence ID" value="MCQ0971678.1"/>
    <property type="molecule type" value="Genomic_DNA"/>
</dbReference>
<protein>
    <recommendedName>
        <fullName evidence="4">Transferrin-binding protein B C-lobe/N-lobe beta barrel domain-containing protein</fullName>
    </recommendedName>
</protein>
<gene>
    <name evidence="2" type="ORF">MLD63_14740</name>
</gene>
<feature type="chain" id="PRO_5045287524" description="Transferrin-binding protein B C-lobe/N-lobe beta barrel domain-containing protein" evidence="1">
    <location>
        <begin position="18"/>
        <end position="189"/>
    </location>
</feature>
<feature type="signal peptide" evidence="1">
    <location>
        <begin position="1"/>
        <end position="17"/>
    </location>
</feature>
<reference evidence="2 3" key="1">
    <citation type="submission" date="2022-03" db="EMBL/GenBank/DDBJ databases">
        <authorList>
            <person name="He Y."/>
        </authorList>
    </citation>
    <scope>NUCLEOTIDE SEQUENCE [LARGE SCALE GENOMIC DNA]</scope>
    <source>
        <strain evidence="2 3">TK19116</strain>
    </source>
</reference>
<sequence length="189" mass="19470">MKIRLMLSLSAIGFVTACGGGSSDGGGGTPSYLSLVNQQREFAVQYAADGTVADDFTPIAQLPRGGTARYEGAGSFRVGPSGTAPQAVGEAEVVADFSEDTVSATVDNFRRRDNSPTNGSIKVDANMEGSLMVGRARGTVNVNGRNHSISDQAVGGFLGSGGKDVVITSSGRTDRLDNYGLLITGSRDD</sequence>
<evidence type="ECO:0000313" key="3">
    <source>
        <dbReference type="Proteomes" id="UP001203945"/>
    </source>
</evidence>
<dbReference type="SUPFAM" id="SSF56925">
    <property type="entry name" value="OMPA-like"/>
    <property type="match status" value="1"/>
</dbReference>
<evidence type="ECO:0000256" key="1">
    <source>
        <dbReference type="SAM" id="SignalP"/>
    </source>
</evidence>
<dbReference type="Proteomes" id="UP001203945">
    <property type="component" value="Unassembled WGS sequence"/>
</dbReference>
<keyword evidence="1" id="KW-0732">Signal</keyword>